<keyword evidence="3" id="KW-1185">Reference proteome</keyword>
<dbReference type="AlphaFoldDB" id="A0AA35LIX7"/>
<dbReference type="Proteomes" id="UP001178461">
    <property type="component" value="Chromosome 17"/>
</dbReference>
<dbReference type="EMBL" id="OX395142">
    <property type="protein sequence ID" value="CAI5797029.1"/>
    <property type="molecule type" value="Genomic_DNA"/>
</dbReference>
<name>A0AA35LIX7_9SAUR</name>
<feature type="compositionally biased region" description="Basic and acidic residues" evidence="1">
    <location>
        <begin position="114"/>
        <end position="123"/>
    </location>
</feature>
<sequence>MEPSAFPSEGVSGSHHCLGTKRPRWASFAERERDPRICRGVGLDDPGVAPPVASAWLLPRCPRGLQPPFLPSFLPPEAKERRGGAWAGSGRSPEGGGGLRFVRGCAGLPRRVRERKEGGERRRAWTGGGRSSSRDRTFISVFNKEPECLIVVCPEYQQDSSRSVECL</sequence>
<reference evidence="2" key="1">
    <citation type="submission" date="2022-12" db="EMBL/GenBank/DDBJ databases">
        <authorList>
            <person name="Alioto T."/>
            <person name="Alioto T."/>
            <person name="Gomez Garrido J."/>
        </authorList>
    </citation>
    <scope>NUCLEOTIDE SEQUENCE</scope>
</reference>
<evidence type="ECO:0000256" key="1">
    <source>
        <dbReference type="SAM" id="MobiDB-lite"/>
    </source>
</evidence>
<feature type="region of interest" description="Disordered" evidence="1">
    <location>
        <begin position="113"/>
        <end position="134"/>
    </location>
</feature>
<evidence type="ECO:0000313" key="3">
    <source>
        <dbReference type="Proteomes" id="UP001178461"/>
    </source>
</evidence>
<proteinExistence type="predicted"/>
<accession>A0AA35LIX7</accession>
<gene>
    <name evidence="2" type="ORF">PODLI_1B029634</name>
</gene>
<evidence type="ECO:0000313" key="2">
    <source>
        <dbReference type="EMBL" id="CAI5797029.1"/>
    </source>
</evidence>
<feature type="region of interest" description="Disordered" evidence="1">
    <location>
        <begin position="72"/>
        <end position="100"/>
    </location>
</feature>
<organism evidence="2 3">
    <name type="scientific">Podarcis lilfordi</name>
    <name type="common">Lilford's wall lizard</name>
    <dbReference type="NCBI Taxonomy" id="74358"/>
    <lineage>
        <taxon>Eukaryota</taxon>
        <taxon>Metazoa</taxon>
        <taxon>Chordata</taxon>
        <taxon>Craniata</taxon>
        <taxon>Vertebrata</taxon>
        <taxon>Euteleostomi</taxon>
        <taxon>Lepidosauria</taxon>
        <taxon>Squamata</taxon>
        <taxon>Bifurcata</taxon>
        <taxon>Unidentata</taxon>
        <taxon>Episquamata</taxon>
        <taxon>Laterata</taxon>
        <taxon>Lacertibaenia</taxon>
        <taxon>Lacertidae</taxon>
        <taxon>Podarcis</taxon>
    </lineage>
</organism>
<protein>
    <submittedName>
        <fullName evidence="2">Uncharacterized protein</fullName>
    </submittedName>
</protein>